<evidence type="ECO:0000256" key="1">
    <source>
        <dbReference type="SAM" id="SignalP"/>
    </source>
</evidence>
<protein>
    <recommendedName>
        <fullName evidence="4">Anti-sigma-K factor rskA</fullName>
    </recommendedName>
</protein>
<proteinExistence type="predicted"/>
<dbReference type="PROSITE" id="PS51257">
    <property type="entry name" value="PROKAR_LIPOPROTEIN"/>
    <property type="match status" value="1"/>
</dbReference>
<reference evidence="2 3" key="1">
    <citation type="submission" date="2018-06" db="EMBL/GenBank/DDBJ databases">
        <title>Genomic Encyclopedia of Type Strains, Phase III (KMG-III): the genomes of soil and plant-associated and newly described type strains.</title>
        <authorList>
            <person name="Whitman W."/>
        </authorList>
    </citation>
    <scope>NUCLEOTIDE SEQUENCE [LARGE SCALE GENOMIC DNA]</scope>
    <source>
        <strain evidence="2 3">CGMCC 1.12504</strain>
    </source>
</reference>
<sequence length="131" mass="14404">MKTLKLASFILSFFLLTACSSKVTLPISSSVPAADIIVTKKQDKNNNYLIEVTATNMAEASRLNPPKNNYSVWIITDDGMTKNIGQLSNKNAKKAVLKTVTPFNAKEIFITAEEEGNLNYPAGTEITRSKF</sequence>
<dbReference type="OrthoDB" id="676347at2"/>
<organism evidence="2 3">
    <name type="scientific">Flavobacterium lacus</name>
    <dbReference type="NCBI Taxonomy" id="1353778"/>
    <lineage>
        <taxon>Bacteria</taxon>
        <taxon>Pseudomonadati</taxon>
        <taxon>Bacteroidota</taxon>
        <taxon>Flavobacteriia</taxon>
        <taxon>Flavobacteriales</taxon>
        <taxon>Flavobacteriaceae</taxon>
        <taxon>Flavobacterium</taxon>
    </lineage>
</organism>
<dbReference type="EMBL" id="QLSV01000015">
    <property type="protein sequence ID" value="RAR46697.1"/>
    <property type="molecule type" value="Genomic_DNA"/>
</dbReference>
<dbReference type="RefSeq" id="WP_112087003.1">
    <property type="nucleotide sequence ID" value="NZ_QLSV01000015.1"/>
</dbReference>
<dbReference type="AlphaFoldDB" id="A0A328WQP6"/>
<name>A0A328WQP6_9FLAO</name>
<evidence type="ECO:0008006" key="4">
    <source>
        <dbReference type="Google" id="ProtNLM"/>
    </source>
</evidence>
<evidence type="ECO:0000313" key="2">
    <source>
        <dbReference type="EMBL" id="RAR46697.1"/>
    </source>
</evidence>
<dbReference type="Proteomes" id="UP000249518">
    <property type="component" value="Unassembled WGS sequence"/>
</dbReference>
<accession>A0A328WQP6</accession>
<feature type="signal peptide" evidence="1">
    <location>
        <begin position="1"/>
        <end position="18"/>
    </location>
</feature>
<feature type="chain" id="PRO_5016235187" description="Anti-sigma-K factor rskA" evidence="1">
    <location>
        <begin position="19"/>
        <end position="131"/>
    </location>
</feature>
<keyword evidence="1" id="KW-0732">Signal</keyword>
<gene>
    <name evidence="2" type="ORF">B0I10_1153</name>
</gene>
<evidence type="ECO:0000313" key="3">
    <source>
        <dbReference type="Proteomes" id="UP000249518"/>
    </source>
</evidence>
<comment type="caution">
    <text evidence="2">The sequence shown here is derived from an EMBL/GenBank/DDBJ whole genome shotgun (WGS) entry which is preliminary data.</text>
</comment>
<keyword evidence="3" id="KW-1185">Reference proteome</keyword>